<dbReference type="AlphaFoldDB" id="A0A5D4UBA1"/>
<accession>A0A5D4UBA1</accession>
<dbReference type="RefSeq" id="WP_148969116.1">
    <property type="nucleotide sequence ID" value="NZ_JBNIKW010000003.1"/>
</dbReference>
<organism evidence="2 3">
    <name type="scientific">Rossellomorea aquimaris</name>
    <dbReference type="NCBI Taxonomy" id="189382"/>
    <lineage>
        <taxon>Bacteria</taxon>
        <taxon>Bacillati</taxon>
        <taxon>Bacillota</taxon>
        <taxon>Bacilli</taxon>
        <taxon>Bacillales</taxon>
        <taxon>Bacillaceae</taxon>
        <taxon>Rossellomorea</taxon>
    </lineage>
</organism>
<feature type="transmembrane region" description="Helical" evidence="1">
    <location>
        <begin position="92"/>
        <end position="111"/>
    </location>
</feature>
<keyword evidence="1" id="KW-1133">Transmembrane helix</keyword>
<proteinExistence type="predicted"/>
<keyword evidence="1" id="KW-0812">Transmembrane</keyword>
<reference evidence="2 3" key="1">
    <citation type="submission" date="2019-08" db="EMBL/GenBank/DDBJ databases">
        <title>Bacillus genomes from the desert of Cuatro Cienegas, Coahuila.</title>
        <authorList>
            <person name="Olmedo-Alvarez G."/>
        </authorList>
    </citation>
    <scope>NUCLEOTIDE SEQUENCE [LARGE SCALE GENOMIC DNA]</scope>
    <source>
        <strain evidence="2 3">CH87b_3T</strain>
    </source>
</reference>
<dbReference type="OrthoDB" id="1100174at2"/>
<feature type="transmembrane region" description="Helical" evidence="1">
    <location>
        <begin position="117"/>
        <end position="139"/>
    </location>
</feature>
<evidence type="ECO:0000313" key="3">
    <source>
        <dbReference type="Proteomes" id="UP000324269"/>
    </source>
</evidence>
<dbReference type="Proteomes" id="UP000324269">
    <property type="component" value="Unassembled WGS sequence"/>
</dbReference>
<sequence>MKRGTTIFLKGAVMAIGAIVLILCVVWLPTMAKHSADLFPEFAYLKWPILIGLYLTAVPFNLALYQAFKLLTCIEENAFSTKAIVALHRIKLYALLITAIYVSGIVFLLIQNALHPGIAMVGIIISFASVTISIFAAVLQELLRNALKLKAENDYTV</sequence>
<evidence type="ECO:0000256" key="1">
    <source>
        <dbReference type="SAM" id="Phobius"/>
    </source>
</evidence>
<evidence type="ECO:0000313" key="2">
    <source>
        <dbReference type="EMBL" id="TYS84687.1"/>
    </source>
</evidence>
<protein>
    <submittedName>
        <fullName evidence="2">DUF2975 domain-containing protein</fullName>
    </submittedName>
</protein>
<gene>
    <name evidence="2" type="ORF">FZC85_15090</name>
</gene>
<keyword evidence="1" id="KW-0472">Membrane</keyword>
<dbReference type="Pfam" id="PF11188">
    <property type="entry name" value="DUF2975"/>
    <property type="match status" value="1"/>
</dbReference>
<feature type="transmembrane region" description="Helical" evidence="1">
    <location>
        <begin position="49"/>
        <end position="71"/>
    </location>
</feature>
<comment type="caution">
    <text evidence="2">The sequence shown here is derived from an EMBL/GenBank/DDBJ whole genome shotgun (WGS) entry which is preliminary data.</text>
</comment>
<name>A0A5D4UBA1_9BACI</name>
<dbReference type="InterPro" id="IPR021354">
    <property type="entry name" value="DUF2975"/>
</dbReference>
<feature type="transmembrane region" description="Helical" evidence="1">
    <location>
        <begin position="7"/>
        <end position="29"/>
    </location>
</feature>
<dbReference type="EMBL" id="VTEZ01000004">
    <property type="protein sequence ID" value="TYS84687.1"/>
    <property type="molecule type" value="Genomic_DNA"/>
</dbReference>